<accession>A0A7S4HFM3</accession>
<reference evidence="1" key="1">
    <citation type="submission" date="2021-01" db="EMBL/GenBank/DDBJ databases">
        <authorList>
            <person name="Corre E."/>
            <person name="Pelletier E."/>
            <person name="Niang G."/>
            <person name="Scheremetjew M."/>
            <person name="Finn R."/>
            <person name="Kale V."/>
            <person name="Holt S."/>
            <person name="Cochrane G."/>
            <person name="Meng A."/>
            <person name="Brown T."/>
            <person name="Cohen L."/>
        </authorList>
    </citation>
    <scope>NUCLEOTIDE SEQUENCE</scope>
    <source>
        <strain evidence="1">UIO037</strain>
    </source>
</reference>
<protein>
    <submittedName>
        <fullName evidence="1">Uncharacterized protein</fullName>
    </submittedName>
</protein>
<evidence type="ECO:0000313" key="1">
    <source>
        <dbReference type="EMBL" id="CAE2197765.1"/>
    </source>
</evidence>
<gene>
    <name evidence="1" type="ORF">CPOL0286_LOCUS3119</name>
</gene>
<dbReference type="AlphaFoldDB" id="A0A7S4HFM3"/>
<proteinExistence type="predicted"/>
<dbReference type="EMBL" id="HBKO01006472">
    <property type="protein sequence ID" value="CAE2197765.1"/>
    <property type="molecule type" value="Transcribed_RNA"/>
</dbReference>
<name>A0A7S4HFM3_9EUKA</name>
<organism evidence="1">
    <name type="scientific">Prymnesium polylepis</name>
    <dbReference type="NCBI Taxonomy" id="72548"/>
    <lineage>
        <taxon>Eukaryota</taxon>
        <taxon>Haptista</taxon>
        <taxon>Haptophyta</taxon>
        <taxon>Prymnesiophyceae</taxon>
        <taxon>Prymnesiales</taxon>
        <taxon>Prymnesiaceae</taxon>
        <taxon>Prymnesium</taxon>
    </lineage>
</organism>
<sequence>MHYLQLNGKRPKNLAASALAATDKKGKILAAGGEDHGRQCSISQRMAQNRGKPDEVARAKAEEAHVRRTLRAAIINGAAMYNAEDAEACLKMFVHTAETVLTLTRSQLIANAITRSGGGGRPIRDRVWMLRSAFDTLLDEIGDGEADLATVVGDGSQAAANVENTRFTNQSAAARTSMTSLTMPKLTE</sequence>